<dbReference type="GO" id="GO:0006355">
    <property type="term" value="P:regulation of DNA-templated transcription"/>
    <property type="evidence" value="ECO:0007669"/>
    <property type="project" value="InterPro"/>
</dbReference>
<feature type="region of interest" description="Disordered" evidence="1">
    <location>
        <begin position="73"/>
        <end position="121"/>
    </location>
</feature>
<proteinExistence type="predicted"/>
<dbReference type="Proteomes" id="UP000321548">
    <property type="component" value="Unassembled WGS sequence"/>
</dbReference>
<organism evidence="2 3">
    <name type="scientific">Zeimonas arvi</name>
    <dbReference type="NCBI Taxonomy" id="2498847"/>
    <lineage>
        <taxon>Bacteria</taxon>
        <taxon>Pseudomonadati</taxon>
        <taxon>Pseudomonadota</taxon>
        <taxon>Betaproteobacteria</taxon>
        <taxon>Burkholderiales</taxon>
        <taxon>Burkholderiaceae</taxon>
        <taxon>Zeimonas</taxon>
    </lineage>
</organism>
<evidence type="ECO:0000313" key="2">
    <source>
        <dbReference type="EMBL" id="TXL64867.1"/>
    </source>
</evidence>
<evidence type="ECO:0000256" key="1">
    <source>
        <dbReference type="SAM" id="MobiDB-lite"/>
    </source>
</evidence>
<feature type="compositionally biased region" description="Basic and acidic residues" evidence="1">
    <location>
        <begin position="73"/>
        <end position="88"/>
    </location>
</feature>
<sequence length="121" mass="13511">MYRIRQRPAMPQINLHVTPDFEAALDALVKGKHLPSKSEAIRYAVQEAAAPYLAVPRRDFSLLEGLLDRHRESGAKHRPVAELERELDTEMEQALHTPKVRPGRGGSVEGGAARARRKARA</sequence>
<gene>
    <name evidence="2" type="ORF">FHP08_14155</name>
</gene>
<dbReference type="CDD" id="cd22231">
    <property type="entry name" value="RHH_NikR_HicB-like"/>
    <property type="match status" value="1"/>
</dbReference>
<evidence type="ECO:0000313" key="3">
    <source>
        <dbReference type="Proteomes" id="UP000321548"/>
    </source>
</evidence>
<reference evidence="2 3" key="1">
    <citation type="submission" date="2019-06" db="EMBL/GenBank/DDBJ databases">
        <title>Quisquiliibacterium sp. nov., isolated from a maize field.</title>
        <authorList>
            <person name="Lin S.-Y."/>
            <person name="Tsai C.-F."/>
            <person name="Young C.-C."/>
        </authorList>
    </citation>
    <scope>NUCLEOTIDE SEQUENCE [LARGE SCALE GENOMIC DNA]</scope>
    <source>
        <strain evidence="2 3">CC-CFT501</strain>
    </source>
</reference>
<dbReference type="SUPFAM" id="SSF47598">
    <property type="entry name" value="Ribbon-helix-helix"/>
    <property type="match status" value="1"/>
</dbReference>
<protein>
    <submittedName>
        <fullName evidence="2">Ribbon-helix-helix protein, CopG family</fullName>
    </submittedName>
</protein>
<comment type="caution">
    <text evidence="2">The sequence shown here is derived from an EMBL/GenBank/DDBJ whole genome shotgun (WGS) entry which is preliminary data.</text>
</comment>
<dbReference type="InterPro" id="IPR010985">
    <property type="entry name" value="Ribbon_hlx_hlx"/>
</dbReference>
<keyword evidence="3" id="KW-1185">Reference proteome</keyword>
<dbReference type="EMBL" id="VDUY01000005">
    <property type="protein sequence ID" value="TXL64867.1"/>
    <property type="molecule type" value="Genomic_DNA"/>
</dbReference>
<accession>A0A5C8NUK5</accession>
<name>A0A5C8NUK5_9BURK</name>
<dbReference type="AlphaFoldDB" id="A0A5C8NUK5"/>